<dbReference type="PANTHER" id="PTHR34997:SF1">
    <property type="entry name" value="PEPTIDOGLYCAN-BINDING LYSIN DOMAIN"/>
    <property type="match status" value="1"/>
</dbReference>
<dbReference type="PROSITE" id="PS51782">
    <property type="entry name" value="LYSM"/>
    <property type="match status" value="2"/>
</dbReference>
<dbReference type="InterPro" id="IPR018392">
    <property type="entry name" value="LysM"/>
</dbReference>
<evidence type="ECO:0000256" key="2">
    <source>
        <dbReference type="ARBA" id="ARBA00023026"/>
    </source>
</evidence>
<evidence type="ECO:0000256" key="1">
    <source>
        <dbReference type="ARBA" id="ARBA00022669"/>
    </source>
</evidence>
<protein>
    <recommendedName>
        <fullName evidence="3">LysM domain-containing protein</fullName>
    </recommendedName>
</protein>
<feature type="domain" description="LysM" evidence="3">
    <location>
        <begin position="97"/>
        <end position="148"/>
    </location>
</feature>
<gene>
    <name evidence="4" type="ORF">PVAR5_4574</name>
</gene>
<evidence type="ECO:0000259" key="3">
    <source>
        <dbReference type="PROSITE" id="PS51782"/>
    </source>
</evidence>
<dbReference type="InParanoid" id="V5G1S5"/>
<dbReference type="Proteomes" id="UP000018001">
    <property type="component" value="Unassembled WGS sequence"/>
</dbReference>
<reference evidence="5" key="1">
    <citation type="journal article" date="2014" name="Genome Announc.">
        <title>Draft genome sequence of the formaldehyde-resistant fungus Byssochlamys spectabilis No. 5 (anamorph Paecilomyces variotii No. 5) (NBRC109023).</title>
        <authorList>
            <person name="Oka T."/>
            <person name="Ekino K."/>
            <person name="Fukuda K."/>
            <person name="Nomura Y."/>
        </authorList>
    </citation>
    <scope>NUCLEOTIDE SEQUENCE [LARGE SCALE GENOMIC DNA]</scope>
    <source>
        <strain evidence="5">No. 5 / NBRC 109023</strain>
    </source>
</reference>
<keyword evidence="5" id="KW-1185">Reference proteome</keyword>
<dbReference type="InterPro" id="IPR052210">
    <property type="entry name" value="LysM1-like"/>
</dbReference>
<dbReference type="SUPFAM" id="SSF54106">
    <property type="entry name" value="LysM domain"/>
    <property type="match status" value="1"/>
</dbReference>
<evidence type="ECO:0000313" key="4">
    <source>
        <dbReference type="EMBL" id="GAD95926.1"/>
    </source>
</evidence>
<proteinExistence type="predicted"/>
<dbReference type="InterPro" id="IPR036779">
    <property type="entry name" value="LysM_dom_sf"/>
</dbReference>
<dbReference type="PANTHER" id="PTHR34997">
    <property type="entry name" value="AM15"/>
    <property type="match status" value="1"/>
</dbReference>
<comment type="caution">
    <text evidence="4">The sequence shown here is derived from an EMBL/GenBank/DDBJ whole genome shotgun (WGS) entry which is preliminary data.</text>
</comment>
<dbReference type="eggNOG" id="ENOG502SNDA">
    <property type="taxonomic scope" value="Eukaryota"/>
</dbReference>
<dbReference type="EMBL" id="BAUL01000142">
    <property type="protein sequence ID" value="GAD95926.1"/>
    <property type="molecule type" value="Genomic_DNA"/>
</dbReference>
<sequence length="264" mass="28775">MCFYGSDNPAICDDPDFDIKLLDHTVLYYFVFYFIPRAPNAVANNNYDVWGHYDQHCRSLNYLLSDQYNVSTGDVRLATGSFDCYFNTTVCLPHPCPIVTVWKSPSCASLALLASNSTYNVSESQFLAWNPNIQGSCGGVSNGQRVCLGAPGGAWPSPSATIMAPTGTGAYYTTATPAYPTQKGTTDSCGKYYKVVSGDNCWTVDLRFGINFTQLQSLNTYLNDNCTTLWLNYDWESPAPGADLATAVQPASARMTAARLVTAP</sequence>
<name>V5G1S5_BYSSN</name>
<dbReference type="CDD" id="cd00118">
    <property type="entry name" value="LysM"/>
    <property type="match status" value="1"/>
</dbReference>
<feature type="domain" description="LysM" evidence="3">
    <location>
        <begin position="191"/>
        <end position="237"/>
    </location>
</feature>
<organism evidence="4 5">
    <name type="scientific">Byssochlamys spectabilis (strain No. 5 / NBRC 109023)</name>
    <name type="common">Paecilomyces variotii</name>
    <dbReference type="NCBI Taxonomy" id="1356009"/>
    <lineage>
        <taxon>Eukaryota</taxon>
        <taxon>Fungi</taxon>
        <taxon>Dikarya</taxon>
        <taxon>Ascomycota</taxon>
        <taxon>Pezizomycotina</taxon>
        <taxon>Eurotiomycetes</taxon>
        <taxon>Eurotiomycetidae</taxon>
        <taxon>Eurotiales</taxon>
        <taxon>Thermoascaceae</taxon>
        <taxon>Paecilomyces</taxon>
    </lineage>
</organism>
<dbReference type="OrthoDB" id="5985073at2759"/>
<dbReference type="Pfam" id="PF01476">
    <property type="entry name" value="LysM"/>
    <property type="match status" value="1"/>
</dbReference>
<dbReference type="Gene3D" id="3.10.350.10">
    <property type="entry name" value="LysM domain"/>
    <property type="match status" value="2"/>
</dbReference>
<dbReference type="AlphaFoldDB" id="V5G1S5"/>
<accession>V5G1S5</accession>
<keyword evidence="2" id="KW-0843">Virulence</keyword>
<dbReference type="GO" id="GO:0008061">
    <property type="term" value="F:chitin binding"/>
    <property type="evidence" value="ECO:0007669"/>
    <property type="project" value="UniProtKB-KW"/>
</dbReference>
<evidence type="ECO:0000313" key="5">
    <source>
        <dbReference type="Proteomes" id="UP000018001"/>
    </source>
</evidence>
<keyword evidence="1" id="KW-0147">Chitin-binding</keyword>
<dbReference type="HOGENOM" id="CLU_1053736_0_0_1"/>